<keyword evidence="1" id="KW-1133">Transmembrane helix</keyword>
<keyword evidence="3" id="KW-1185">Reference proteome</keyword>
<sequence length="96" mass="11137">MNPHFYKQEMMAILGISEGEFNMTQHNLGQKYCYYVGPHEGKDRYAINVSECLTLQEQYDQETINTRRHKQIVRLAVLVAVLGAILGVTLNYWITE</sequence>
<evidence type="ECO:0000256" key="1">
    <source>
        <dbReference type="SAM" id="Phobius"/>
    </source>
</evidence>
<reference evidence="2 3" key="1">
    <citation type="submission" date="2007-10" db="EMBL/GenBank/DDBJ databases">
        <title>Complete sequence of Desulfococcus oleovorans Hxd3.</title>
        <authorList>
            <consortium name="US DOE Joint Genome Institute"/>
            <person name="Copeland A."/>
            <person name="Lucas S."/>
            <person name="Lapidus A."/>
            <person name="Barry K."/>
            <person name="Glavina del Rio T."/>
            <person name="Dalin E."/>
            <person name="Tice H."/>
            <person name="Pitluck S."/>
            <person name="Kiss H."/>
            <person name="Brettin T."/>
            <person name="Bruce D."/>
            <person name="Detter J.C."/>
            <person name="Han C."/>
            <person name="Schmutz J."/>
            <person name="Larimer F."/>
            <person name="Land M."/>
            <person name="Hauser L."/>
            <person name="Kyrpides N."/>
            <person name="Kim E."/>
            <person name="Wawrik B."/>
            <person name="Richardson P."/>
        </authorList>
    </citation>
    <scope>NUCLEOTIDE SEQUENCE [LARGE SCALE GENOMIC DNA]</scope>
    <source>
        <strain evidence="3">DSM 6200 / JCM 39069 / Hxd3</strain>
    </source>
</reference>
<organism evidence="2 3">
    <name type="scientific">Desulfosudis oleivorans (strain DSM 6200 / JCM 39069 / Hxd3)</name>
    <name type="common">Desulfococcus oleovorans</name>
    <dbReference type="NCBI Taxonomy" id="96561"/>
    <lineage>
        <taxon>Bacteria</taxon>
        <taxon>Pseudomonadati</taxon>
        <taxon>Thermodesulfobacteriota</taxon>
        <taxon>Desulfobacteria</taxon>
        <taxon>Desulfobacterales</taxon>
        <taxon>Desulfosudaceae</taxon>
        <taxon>Desulfosudis</taxon>
    </lineage>
</organism>
<keyword evidence="1" id="KW-0472">Membrane</keyword>
<gene>
    <name evidence="2" type="ordered locus">Dole_0918</name>
</gene>
<dbReference type="AlphaFoldDB" id="A8ZWC0"/>
<protein>
    <submittedName>
        <fullName evidence="2">Uncharacterized protein</fullName>
    </submittedName>
</protein>
<dbReference type="HOGENOM" id="CLU_2355181_0_0_7"/>
<keyword evidence="1" id="KW-0812">Transmembrane</keyword>
<feature type="transmembrane region" description="Helical" evidence="1">
    <location>
        <begin position="72"/>
        <end position="94"/>
    </location>
</feature>
<name>A8ZWC0_DESOH</name>
<evidence type="ECO:0000313" key="2">
    <source>
        <dbReference type="EMBL" id="ABW66728.1"/>
    </source>
</evidence>
<proteinExistence type="predicted"/>
<dbReference type="KEGG" id="dol:Dole_0918"/>
<evidence type="ECO:0000313" key="3">
    <source>
        <dbReference type="Proteomes" id="UP000008561"/>
    </source>
</evidence>
<dbReference type="EMBL" id="CP000859">
    <property type="protein sequence ID" value="ABW66728.1"/>
    <property type="molecule type" value="Genomic_DNA"/>
</dbReference>
<accession>A8ZWC0</accession>
<dbReference type="Proteomes" id="UP000008561">
    <property type="component" value="Chromosome"/>
</dbReference>